<reference evidence="1" key="2">
    <citation type="submission" date="2020-07" db="EMBL/GenBank/DDBJ databases">
        <authorList>
            <person name="Vera ALvarez R."/>
            <person name="Arias-Moreno D.M."/>
            <person name="Jimenez-Jacinto V."/>
            <person name="Jimenez-Bremont J.F."/>
            <person name="Swaminathan K."/>
            <person name="Moose S.P."/>
            <person name="Guerrero-Gonzalez M.L."/>
            <person name="Marino-Ramirez L."/>
            <person name="Landsman D."/>
            <person name="Rodriguez-Kessler M."/>
            <person name="Delgado-Sanchez P."/>
        </authorList>
    </citation>
    <scope>NUCLEOTIDE SEQUENCE</scope>
    <source>
        <tissue evidence="1">Cladode</tissue>
    </source>
</reference>
<name>A0A7C8ZY88_OPUST</name>
<accession>A0A7C8ZY88</accession>
<proteinExistence type="predicted"/>
<dbReference type="EMBL" id="GISG01180216">
    <property type="protein sequence ID" value="MBA4653617.1"/>
    <property type="molecule type" value="Transcribed_RNA"/>
</dbReference>
<dbReference type="AlphaFoldDB" id="A0A7C8ZY88"/>
<protein>
    <submittedName>
        <fullName evidence="1">Uncharacterized protein</fullName>
    </submittedName>
</protein>
<organism evidence="1">
    <name type="scientific">Opuntia streptacantha</name>
    <name type="common">Prickly pear cactus</name>
    <name type="synonym">Opuntia cardona</name>
    <dbReference type="NCBI Taxonomy" id="393608"/>
    <lineage>
        <taxon>Eukaryota</taxon>
        <taxon>Viridiplantae</taxon>
        <taxon>Streptophyta</taxon>
        <taxon>Embryophyta</taxon>
        <taxon>Tracheophyta</taxon>
        <taxon>Spermatophyta</taxon>
        <taxon>Magnoliopsida</taxon>
        <taxon>eudicotyledons</taxon>
        <taxon>Gunneridae</taxon>
        <taxon>Pentapetalae</taxon>
        <taxon>Caryophyllales</taxon>
        <taxon>Cactineae</taxon>
        <taxon>Cactaceae</taxon>
        <taxon>Opuntioideae</taxon>
        <taxon>Opuntia</taxon>
    </lineage>
</organism>
<reference evidence="1" key="1">
    <citation type="journal article" date="2013" name="J. Plant Res.">
        <title>Effect of fungi and light on seed germination of three Opuntia species from semiarid lands of central Mexico.</title>
        <authorList>
            <person name="Delgado-Sanchez P."/>
            <person name="Jimenez-Bremont J.F."/>
            <person name="Guerrero-Gonzalez Mde L."/>
            <person name="Flores J."/>
        </authorList>
    </citation>
    <scope>NUCLEOTIDE SEQUENCE</scope>
    <source>
        <tissue evidence="1">Cladode</tissue>
    </source>
</reference>
<dbReference type="EMBL" id="GISG01180217">
    <property type="protein sequence ID" value="MBA4653618.1"/>
    <property type="molecule type" value="Transcribed_RNA"/>
</dbReference>
<evidence type="ECO:0000313" key="1">
    <source>
        <dbReference type="EMBL" id="MBA4653617.1"/>
    </source>
</evidence>
<sequence length="104" mass="11696">MPKFGKPISCHIGFPKSVSCSELNALGPPLKNIINDMLNMPRSMYFSFNRLDNYLIVAFNDEISKAGLYCNLEAISERPCFRNQNRGCTVETRPHLKGSSRVIA</sequence>